<dbReference type="AlphaFoldDB" id="A0A835UCE0"/>
<feature type="signal peptide" evidence="1">
    <location>
        <begin position="1"/>
        <end position="28"/>
    </location>
</feature>
<keyword evidence="1" id="KW-0732">Signal</keyword>
<gene>
    <name evidence="2" type="ORF">HPP92_024230</name>
</gene>
<evidence type="ECO:0000256" key="1">
    <source>
        <dbReference type="SAM" id="SignalP"/>
    </source>
</evidence>
<feature type="chain" id="PRO_5032903759" evidence="1">
    <location>
        <begin position="29"/>
        <end position="176"/>
    </location>
</feature>
<evidence type="ECO:0000313" key="2">
    <source>
        <dbReference type="EMBL" id="KAG0456442.1"/>
    </source>
</evidence>
<dbReference type="EMBL" id="JADCNM010000013">
    <property type="protein sequence ID" value="KAG0456442.1"/>
    <property type="molecule type" value="Genomic_DNA"/>
</dbReference>
<name>A0A835UCE0_VANPL</name>
<sequence>MPKKQAIPLTLLVVVLLCFTLSTHTANARVPEIELIKEHLRHLPIPRRPNRGWTLSTVRWILHELNISAPPSTDRRKVDPIEGWRKYSKSLVDALKLIVDDPLVNPYPSLTKERSSFSRIFAYKRKLDRGGGRRWGGNPVYGCYKDSGMAAAEGSSSGGHRRGVQFRLRRPILRQV</sequence>
<proteinExistence type="predicted"/>
<dbReference type="Proteomes" id="UP000639772">
    <property type="component" value="Chromosome 13"/>
</dbReference>
<evidence type="ECO:0000313" key="3">
    <source>
        <dbReference type="Proteomes" id="UP000639772"/>
    </source>
</evidence>
<accession>A0A835UCE0</accession>
<comment type="caution">
    <text evidence="2">The sequence shown here is derived from an EMBL/GenBank/DDBJ whole genome shotgun (WGS) entry which is preliminary data.</text>
</comment>
<protein>
    <submittedName>
        <fullName evidence="2">Uncharacterized protein</fullName>
    </submittedName>
</protein>
<organism evidence="2 3">
    <name type="scientific">Vanilla planifolia</name>
    <name type="common">Vanilla</name>
    <dbReference type="NCBI Taxonomy" id="51239"/>
    <lineage>
        <taxon>Eukaryota</taxon>
        <taxon>Viridiplantae</taxon>
        <taxon>Streptophyta</taxon>
        <taxon>Embryophyta</taxon>
        <taxon>Tracheophyta</taxon>
        <taxon>Spermatophyta</taxon>
        <taxon>Magnoliopsida</taxon>
        <taxon>Liliopsida</taxon>
        <taxon>Asparagales</taxon>
        <taxon>Orchidaceae</taxon>
        <taxon>Vanilloideae</taxon>
        <taxon>Vanilleae</taxon>
        <taxon>Vanilla</taxon>
    </lineage>
</organism>
<reference evidence="2 3" key="1">
    <citation type="journal article" date="2020" name="Nat. Food">
        <title>A phased Vanilla planifolia genome enables genetic improvement of flavour and production.</title>
        <authorList>
            <person name="Hasing T."/>
            <person name="Tang H."/>
            <person name="Brym M."/>
            <person name="Khazi F."/>
            <person name="Huang T."/>
            <person name="Chambers A.H."/>
        </authorList>
    </citation>
    <scope>NUCLEOTIDE SEQUENCE [LARGE SCALE GENOMIC DNA]</scope>
    <source>
        <tissue evidence="2">Leaf</tissue>
    </source>
</reference>